<organism evidence="1 2">
    <name type="scientific">Streptomyces ficellus</name>
    <dbReference type="NCBI Taxonomy" id="1977088"/>
    <lineage>
        <taxon>Bacteria</taxon>
        <taxon>Bacillati</taxon>
        <taxon>Actinomycetota</taxon>
        <taxon>Actinomycetes</taxon>
        <taxon>Kitasatosporales</taxon>
        <taxon>Streptomycetaceae</taxon>
        <taxon>Streptomyces</taxon>
    </lineage>
</organism>
<evidence type="ECO:0000313" key="2">
    <source>
        <dbReference type="Proteomes" id="UP001174050"/>
    </source>
</evidence>
<dbReference type="SUPFAM" id="SSF53850">
    <property type="entry name" value="Periplasmic binding protein-like II"/>
    <property type="match status" value="1"/>
</dbReference>
<accession>A0ABT7ZDR5</accession>
<gene>
    <name evidence="1" type="ORF">QWM81_27125</name>
</gene>
<proteinExistence type="predicted"/>
<evidence type="ECO:0000313" key="1">
    <source>
        <dbReference type="EMBL" id="MDN3297644.1"/>
    </source>
</evidence>
<comment type="caution">
    <text evidence="1">The sequence shown here is derived from an EMBL/GenBank/DDBJ whole genome shotgun (WGS) entry which is preliminary data.</text>
</comment>
<dbReference type="PANTHER" id="PTHR43649:SF30">
    <property type="entry name" value="ABC TRANSPORTER SUBSTRATE-BINDING PROTEIN"/>
    <property type="match status" value="1"/>
</dbReference>
<dbReference type="Pfam" id="PF01547">
    <property type="entry name" value="SBP_bac_1"/>
    <property type="match status" value="1"/>
</dbReference>
<dbReference type="EMBL" id="JAUEPL010000056">
    <property type="protein sequence ID" value="MDN3297644.1"/>
    <property type="molecule type" value="Genomic_DNA"/>
</dbReference>
<dbReference type="InterPro" id="IPR050490">
    <property type="entry name" value="Bact_solute-bd_prot1"/>
</dbReference>
<reference evidence="1" key="1">
    <citation type="submission" date="2023-06" db="EMBL/GenBank/DDBJ databases">
        <title>WGS-Sequencing of Streptomyces ficellus isolate 21 collected from sand in Gara Djebilet Iron Mine in Algeria.</title>
        <authorList>
            <person name="Zegers G.P."/>
            <person name="Gomez A."/>
            <person name="Gueddou A."/>
            <person name="Zahara A.F."/>
            <person name="Worth M."/>
            <person name="Sevigny J.L."/>
            <person name="Tisa L."/>
        </authorList>
    </citation>
    <scope>NUCLEOTIDE SEQUENCE</scope>
    <source>
        <strain evidence="1">AS11</strain>
    </source>
</reference>
<name>A0ABT7ZDR5_9ACTN</name>
<dbReference type="Gene3D" id="3.40.190.10">
    <property type="entry name" value="Periplasmic binding protein-like II"/>
    <property type="match status" value="2"/>
</dbReference>
<dbReference type="PANTHER" id="PTHR43649">
    <property type="entry name" value="ARABINOSE-BINDING PROTEIN-RELATED"/>
    <property type="match status" value="1"/>
</dbReference>
<keyword evidence="2" id="KW-1185">Reference proteome</keyword>
<dbReference type="InterPro" id="IPR006059">
    <property type="entry name" value="SBP"/>
</dbReference>
<dbReference type="Proteomes" id="UP001174050">
    <property type="component" value="Unassembled WGS sequence"/>
</dbReference>
<sequence>MRAGGRTVRTNGTVDRRSLLKMAGGSMAALGLTAAGCGSGSGSGDGTVTIRYAWWGSDDRAKRINQTIALFEKKHPKIKVQTDFQPYLDFWKKFNTQASGGNPPDVFQNAIGFLRKYDEKNVLLDLNEQVEAGNLSMDNFRAGLEEFGRVDGKLLGVPVGSNSMALVIDQPVFAKAGISPKPGWTWDEYHDAMARIRDTQGRAGDSGLYGVMYLYDLFLRQNGKAFFTEDGLGFTEADLVDWWTKGFQGVRSGVYADPKKVAQIRPKSAVAAEIAASEFTWDNFTIRYTSEGKSQYGLAPIPTTDGKTTGQYLGSLMLSGSRRTQHPKEVARFIDFMVHDPEVAKIMGYDRGVPATTEQYEAFQPTDEVNKKIAAYERQLVETRVLQPITPHPAGADVCEAAFLRVAEDVGLGKRSVDEAVQQFFTEAKTALGS</sequence>
<protein>
    <submittedName>
        <fullName evidence="1">Extracellular solute-binding protein</fullName>
    </submittedName>
</protein>